<name>A0A6A6XKY0_9PLEO</name>
<feature type="transmembrane region" description="Helical" evidence="1">
    <location>
        <begin position="33"/>
        <end position="52"/>
    </location>
</feature>
<feature type="transmembrane region" description="Helical" evidence="1">
    <location>
        <begin position="73"/>
        <end position="94"/>
    </location>
</feature>
<gene>
    <name evidence="2" type="ORF">K505DRAFT_148385</name>
</gene>
<dbReference type="Proteomes" id="UP000799757">
    <property type="component" value="Unassembled WGS sequence"/>
</dbReference>
<protein>
    <submittedName>
        <fullName evidence="2">Uncharacterized protein</fullName>
    </submittedName>
</protein>
<evidence type="ECO:0000313" key="2">
    <source>
        <dbReference type="EMBL" id="KAF2797141.1"/>
    </source>
</evidence>
<accession>A0A6A6XKY0</accession>
<keyword evidence="1" id="KW-1133">Transmembrane helix</keyword>
<keyword evidence="1" id="KW-0812">Transmembrane</keyword>
<proteinExistence type="predicted"/>
<reference evidence="2" key="1">
    <citation type="journal article" date="2020" name="Stud. Mycol.">
        <title>101 Dothideomycetes genomes: a test case for predicting lifestyles and emergence of pathogens.</title>
        <authorList>
            <person name="Haridas S."/>
            <person name="Albert R."/>
            <person name="Binder M."/>
            <person name="Bloem J."/>
            <person name="Labutti K."/>
            <person name="Salamov A."/>
            <person name="Andreopoulos B."/>
            <person name="Baker S."/>
            <person name="Barry K."/>
            <person name="Bills G."/>
            <person name="Bluhm B."/>
            <person name="Cannon C."/>
            <person name="Castanera R."/>
            <person name="Culley D."/>
            <person name="Daum C."/>
            <person name="Ezra D."/>
            <person name="Gonzalez J."/>
            <person name="Henrissat B."/>
            <person name="Kuo A."/>
            <person name="Liang C."/>
            <person name="Lipzen A."/>
            <person name="Lutzoni F."/>
            <person name="Magnuson J."/>
            <person name="Mondo S."/>
            <person name="Nolan M."/>
            <person name="Ohm R."/>
            <person name="Pangilinan J."/>
            <person name="Park H.-J."/>
            <person name="Ramirez L."/>
            <person name="Alfaro M."/>
            <person name="Sun H."/>
            <person name="Tritt A."/>
            <person name="Yoshinaga Y."/>
            <person name="Zwiers L.-H."/>
            <person name="Turgeon B."/>
            <person name="Goodwin S."/>
            <person name="Spatafora J."/>
            <person name="Crous P."/>
            <person name="Grigoriev I."/>
        </authorList>
    </citation>
    <scope>NUCLEOTIDE SEQUENCE</scope>
    <source>
        <strain evidence="2">CBS 109.77</strain>
    </source>
</reference>
<keyword evidence="3" id="KW-1185">Reference proteome</keyword>
<keyword evidence="1" id="KW-0472">Membrane</keyword>
<sequence>MLLIVFISFFFFASFLGAFLVRPFLVARHLKFFLILGIFVKDIRYGVLLGVGRENHMSILGLGRHRWRTWNGMGIRVMGMGIGMGMSMSIGTSICMCMCMDMVMHGLASPTASASGLLIGGGWDGTMDGMVQRTPEWERVACLRRCRHIIT</sequence>
<organism evidence="2 3">
    <name type="scientific">Melanomma pulvis-pyrius CBS 109.77</name>
    <dbReference type="NCBI Taxonomy" id="1314802"/>
    <lineage>
        <taxon>Eukaryota</taxon>
        <taxon>Fungi</taxon>
        <taxon>Dikarya</taxon>
        <taxon>Ascomycota</taxon>
        <taxon>Pezizomycotina</taxon>
        <taxon>Dothideomycetes</taxon>
        <taxon>Pleosporomycetidae</taxon>
        <taxon>Pleosporales</taxon>
        <taxon>Melanommataceae</taxon>
        <taxon>Melanomma</taxon>
    </lineage>
</organism>
<dbReference type="AlphaFoldDB" id="A0A6A6XKY0"/>
<evidence type="ECO:0000313" key="3">
    <source>
        <dbReference type="Proteomes" id="UP000799757"/>
    </source>
</evidence>
<evidence type="ECO:0000256" key="1">
    <source>
        <dbReference type="SAM" id="Phobius"/>
    </source>
</evidence>
<dbReference type="EMBL" id="MU001813">
    <property type="protein sequence ID" value="KAF2797141.1"/>
    <property type="molecule type" value="Genomic_DNA"/>
</dbReference>